<dbReference type="GO" id="GO:0007059">
    <property type="term" value="P:chromosome segregation"/>
    <property type="evidence" value="ECO:0007669"/>
    <property type="project" value="TreeGrafter"/>
</dbReference>
<reference evidence="9" key="1">
    <citation type="submission" date="2023-03" db="EMBL/GenBank/DDBJ databases">
        <title>Complete genome of Cladonia borealis.</title>
        <authorList>
            <person name="Park H."/>
        </authorList>
    </citation>
    <scope>NUCLEOTIDE SEQUENCE</scope>
    <source>
        <strain evidence="9">ANT050790</strain>
    </source>
</reference>
<proteinExistence type="inferred from homology"/>
<accession>A0AA39R441</accession>
<dbReference type="GO" id="GO:0007052">
    <property type="term" value="P:mitotic spindle organization"/>
    <property type="evidence" value="ECO:0007669"/>
    <property type="project" value="TreeGrafter"/>
</dbReference>
<evidence type="ECO:0000256" key="6">
    <source>
        <dbReference type="ARBA" id="ARBA00023328"/>
    </source>
</evidence>
<dbReference type="Pfam" id="PF05837">
    <property type="entry name" value="CENP-H"/>
    <property type="match status" value="1"/>
</dbReference>
<dbReference type="GO" id="GO:0005634">
    <property type="term" value="C:nucleus"/>
    <property type="evidence" value="ECO:0007669"/>
    <property type="project" value="UniProtKB-SubCell"/>
</dbReference>
<dbReference type="AlphaFoldDB" id="A0AA39R441"/>
<organism evidence="9 10">
    <name type="scientific">Cladonia borealis</name>
    <dbReference type="NCBI Taxonomy" id="184061"/>
    <lineage>
        <taxon>Eukaryota</taxon>
        <taxon>Fungi</taxon>
        <taxon>Dikarya</taxon>
        <taxon>Ascomycota</taxon>
        <taxon>Pezizomycotina</taxon>
        <taxon>Lecanoromycetes</taxon>
        <taxon>OSLEUM clade</taxon>
        <taxon>Lecanoromycetidae</taxon>
        <taxon>Lecanorales</taxon>
        <taxon>Lecanorineae</taxon>
        <taxon>Cladoniaceae</taxon>
        <taxon>Cladonia</taxon>
    </lineage>
</organism>
<dbReference type="Proteomes" id="UP001166286">
    <property type="component" value="Unassembled WGS sequence"/>
</dbReference>
<evidence type="ECO:0000256" key="3">
    <source>
        <dbReference type="ARBA" id="ARBA00022454"/>
    </source>
</evidence>
<dbReference type="GO" id="GO:0043515">
    <property type="term" value="F:kinetochore binding"/>
    <property type="evidence" value="ECO:0007669"/>
    <property type="project" value="TreeGrafter"/>
</dbReference>
<evidence type="ECO:0000256" key="1">
    <source>
        <dbReference type="ARBA" id="ARBA00004123"/>
    </source>
</evidence>
<sequence>MEAVIDGLRATEISENVAIPSAGDAETAFAGLATHESGDTVPFYEIEGQVLALWDQLNELKLEQALLQAPLTSSSGEQSNTGEGTELELKAAERECLDARAAYMLRQSVVEDVLIADPILKAVHSGANATPTERALHPLIDRRDALSIAHTNMASSLQSLLQRTSAAEVELLRTMQQNRALTTTLLGLSSKMQAQRGQAMADPRLKMQIEQVRADTNIAKKRWRIMKSVVAAVIAGSGVDWAHSDTLRDLVLDSEDDAD</sequence>
<keyword evidence="6" id="KW-0137">Centromere</keyword>
<dbReference type="EMBL" id="JAFEKC020000008">
    <property type="protein sequence ID" value="KAK0513470.1"/>
    <property type="molecule type" value="Genomic_DNA"/>
</dbReference>
<dbReference type="InterPro" id="IPR008426">
    <property type="entry name" value="CENP-H_C"/>
</dbReference>
<evidence type="ECO:0000259" key="8">
    <source>
        <dbReference type="Pfam" id="PF05837"/>
    </source>
</evidence>
<evidence type="ECO:0000256" key="5">
    <source>
        <dbReference type="ARBA" id="ARBA00023242"/>
    </source>
</evidence>
<dbReference type="InterPro" id="IPR040034">
    <property type="entry name" value="CENP-H"/>
</dbReference>
<evidence type="ECO:0000256" key="2">
    <source>
        <dbReference type="ARBA" id="ARBA00004629"/>
    </source>
</evidence>
<keyword evidence="5" id="KW-0539">Nucleus</keyword>
<name>A0AA39R441_9LECA</name>
<dbReference type="PANTHER" id="PTHR48122">
    <property type="entry name" value="CENTROMERE PROTEIN H"/>
    <property type="match status" value="1"/>
</dbReference>
<evidence type="ECO:0000313" key="9">
    <source>
        <dbReference type="EMBL" id="KAK0513470.1"/>
    </source>
</evidence>
<dbReference type="PANTHER" id="PTHR48122:SF1">
    <property type="entry name" value="CENTROMERE PROTEIN H"/>
    <property type="match status" value="1"/>
</dbReference>
<comment type="caution">
    <text evidence="9">The sequence shown here is derived from an EMBL/GenBank/DDBJ whole genome shotgun (WGS) entry which is preliminary data.</text>
</comment>
<gene>
    <name evidence="9" type="ORF">JMJ35_004456</name>
</gene>
<evidence type="ECO:0000313" key="10">
    <source>
        <dbReference type="Proteomes" id="UP001166286"/>
    </source>
</evidence>
<evidence type="ECO:0000256" key="7">
    <source>
        <dbReference type="ARBA" id="ARBA00025735"/>
    </source>
</evidence>
<dbReference type="GO" id="GO:0051382">
    <property type="term" value="P:kinetochore assembly"/>
    <property type="evidence" value="ECO:0007669"/>
    <property type="project" value="InterPro"/>
</dbReference>
<comment type="subcellular location">
    <subcellularLocation>
        <location evidence="2">Chromosome</location>
        <location evidence="2">Centromere</location>
        <location evidence="2">Kinetochore</location>
    </subcellularLocation>
    <subcellularLocation>
        <location evidence="1">Nucleus</location>
    </subcellularLocation>
</comment>
<dbReference type="GO" id="GO:0000776">
    <property type="term" value="C:kinetochore"/>
    <property type="evidence" value="ECO:0007669"/>
    <property type="project" value="UniProtKB-KW"/>
</dbReference>
<evidence type="ECO:0000256" key="4">
    <source>
        <dbReference type="ARBA" id="ARBA00022838"/>
    </source>
</evidence>
<keyword evidence="3" id="KW-0158">Chromosome</keyword>
<keyword evidence="4" id="KW-0995">Kinetochore</keyword>
<protein>
    <recommendedName>
        <fullName evidence="8">Centromere protein H C-terminal domain-containing protein</fullName>
    </recommendedName>
</protein>
<comment type="similarity">
    <text evidence="7">Belongs to the CENP-H/MCM16 family.</text>
</comment>
<keyword evidence="10" id="KW-1185">Reference proteome</keyword>
<feature type="domain" description="Centromere protein H C-terminal" evidence="8">
    <location>
        <begin position="49"/>
        <end position="255"/>
    </location>
</feature>